<dbReference type="GO" id="GO:0000122">
    <property type="term" value="P:negative regulation of transcription by RNA polymerase II"/>
    <property type="evidence" value="ECO:0007669"/>
    <property type="project" value="TreeGrafter"/>
</dbReference>
<feature type="domain" description="Nuclear receptor" evidence="10">
    <location>
        <begin position="133"/>
        <end position="209"/>
    </location>
</feature>
<dbReference type="GO" id="GO:0000978">
    <property type="term" value="F:RNA polymerase II cis-regulatory region sequence-specific DNA binding"/>
    <property type="evidence" value="ECO:0007669"/>
    <property type="project" value="TreeGrafter"/>
</dbReference>
<dbReference type="AlphaFoldDB" id="A0A183B091"/>
<dbReference type="Gene3D" id="3.30.50.10">
    <property type="entry name" value="Erythroid Transcription Factor GATA-1, subunit A"/>
    <property type="match status" value="1"/>
</dbReference>
<keyword evidence="7" id="KW-0804">Transcription</keyword>
<dbReference type="PROSITE" id="PS00031">
    <property type="entry name" value="NUCLEAR_REC_DBD_1"/>
    <property type="match status" value="1"/>
</dbReference>
<keyword evidence="8" id="KW-0675">Receptor</keyword>
<dbReference type="PRINTS" id="PR00546">
    <property type="entry name" value="THYROIDHORMR"/>
</dbReference>
<dbReference type="SUPFAM" id="SSF57716">
    <property type="entry name" value="Glucocorticoid receptor-like (DNA-binding domain)"/>
    <property type="match status" value="1"/>
</dbReference>
<evidence type="ECO:0000256" key="1">
    <source>
        <dbReference type="ARBA" id="ARBA00008092"/>
    </source>
</evidence>
<keyword evidence="6" id="KW-0238">DNA-binding</keyword>
<keyword evidence="4" id="KW-0862">Zinc</keyword>
<dbReference type="PROSITE" id="PS51030">
    <property type="entry name" value="NUCLEAR_REC_DBD_2"/>
    <property type="match status" value="1"/>
</dbReference>
<dbReference type="InterPro" id="IPR001723">
    <property type="entry name" value="Nuclear_hrmn_rcpt"/>
</dbReference>
<dbReference type="GO" id="GO:0004879">
    <property type="term" value="F:nuclear receptor activity"/>
    <property type="evidence" value="ECO:0007669"/>
    <property type="project" value="InterPro"/>
</dbReference>
<dbReference type="GO" id="GO:0008270">
    <property type="term" value="F:zinc ion binding"/>
    <property type="evidence" value="ECO:0007669"/>
    <property type="project" value="UniProtKB-KW"/>
</dbReference>
<keyword evidence="2" id="KW-0479">Metal-binding</keyword>
<proteinExistence type="inferred from homology"/>
<keyword evidence="3" id="KW-0863">Zinc-finger</keyword>
<keyword evidence="5" id="KW-0805">Transcription regulation</keyword>
<evidence type="ECO:0000259" key="11">
    <source>
        <dbReference type="PROSITE" id="PS51843"/>
    </source>
</evidence>
<dbReference type="PANTHER" id="PTHR24082:SF330">
    <property type="entry name" value="THYROID HORMONE RECEPTOR BETA"/>
    <property type="match status" value="1"/>
</dbReference>
<dbReference type="SUPFAM" id="SSF48508">
    <property type="entry name" value="Nuclear receptor ligand-binding domain"/>
    <property type="match status" value="1"/>
</dbReference>
<sequence length="701" mass="76389">MEPTLGPMFDCLSGPSLPPVTGLVSTSSHGSLMSWSAPTTPAKDPISGTVPIRPRKNTEIQTVEAVPSRPYFVDQAAGSGHNAAHAQQARERYGFLLGPLGSRALPTARHSGSFRLCLEEPYIPSYMDPSSGPEPCVVCGDNATGFHYRAMTCEGCKGFFRRSIQKKLVYTCKFQGHCSVSDKQNRNSCQKCRFDRCIRGGMAKDLVLDEDKRLAKRRLIEANRARKRAEADTINPPGPIALQPAMSNLATPSYVTQAYLSEVNNPHGISQPMPIVPKVAENVPPILYSTEQSSQPIDVPNAMYWSHVVTPYPMHHVPAPGYATAVTASPVFAQSSYSSIIQTYGTRASEPTGGKDDPNVSFLMIPQPTPAVEAKRVCFSLTPPPQPIPVPCSSSNMAVRPFFQPEPVNRSQTIQPIPVTVREKAEAVNRCPPKPINRVQSANVEYTWTREDETMVDSIRLAYREMIVPSDKGVANTDGDDAESAFQTTPTSSNISSLIEPIIARLVAFAKLVPGFGLLGADDQTRLLRGCCLDVITLRAAYILSLNARQKGLIDFLPVPNSSGSDLAVGHNANTSSSTLVIPNSTYPQLGLSDAKCAQMIRAVAMKLARLEIDQTEVALMAAILLMSPGRWMLQVPWPHGTHFSFYLFLLNIQRYNFREGVNQRAAVQNNGESPALVVGFEYTSRGDNLVTLPPGRHCPT</sequence>
<dbReference type="PANTHER" id="PTHR24082">
    <property type="entry name" value="NUCLEAR HORMONE RECEPTOR"/>
    <property type="match status" value="1"/>
</dbReference>
<dbReference type="PROSITE" id="PS51843">
    <property type="entry name" value="NR_LBD"/>
    <property type="match status" value="1"/>
</dbReference>
<keyword evidence="13" id="KW-1185">Reference proteome</keyword>
<dbReference type="InterPro" id="IPR013088">
    <property type="entry name" value="Znf_NHR/GATA"/>
</dbReference>
<evidence type="ECO:0000259" key="10">
    <source>
        <dbReference type="PROSITE" id="PS51030"/>
    </source>
</evidence>
<dbReference type="FunFam" id="3.30.50.10:FF:000030">
    <property type="entry name" value="Nuclear Hormone Receptor family"/>
    <property type="match status" value="1"/>
</dbReference>
<dbReference type="Gene3D" id="1.10.565.10">
    <property type="entry name" value="Retinoid X Receptor"/>
    <property type="match status" value="1"/>
</dbReference>
<dbReference type="InterPro" id="IPR050234">
    <property type="entry name" value="Nuclear_hormone_rcpt_NR1"/>
</dbReference>
<keyword evidence="9" id="KW-0539">Nucleus</keyword>
<accession>A0A183B091</accession>
<evidence type="ECO:0000313" key="12">
    <source>
        <dbReference type="EMBL" id="VDP89898.1"/>
    </source>
</evidence>
<dbReference type="Proteomes" id="UP000272942">
    <property type="component" value="Unassembled WGS sequence"/>
</dbReference>
<reference evidence="14" key="1">
    <citation type="submission" date="2016-06" db="UniProtKB">
        <authorList>
            <consortium name="WormBaseParasite"/>
        </authorList>
    </citation>
    <scope>IDENTIFICATION</scope>
</reference>
<dbReference type="GO" id="GO:0090575">
    <property type="term" value="C:RNA polymerase II transcription regulator complex"/>
    <property type="evidence" value="ECO:0007669"/>
    <property type="project" value="TreeGrafter"/>
</dbReference>
<dbReference type="InterPro" id="IPR000536">
    <property type="entry name" value="Nucl_hrmn_rcpt_lig-bd"/>
</dbReference>
<dbReference type="InterPro" id="IPR001728">
    <property type="entry name" value="ThyrH_rcpt"/>
</dbReference>
<evidence type="ECO:0000313" key="13">
    <source>
        <dbReference type="Proteomes" id="UP000272942"/>
    </source>
</evidence>
<evidence type="ECO:0000256" key="4">
    <source>
        <dbReference type="ARBA" id="ARBA00022833"/>
    </source>
</evidence>
<dbReference type="WBParaSite" id="ECPE_0001266201-mRNA-1">
    <property type="protein sequence ID" value="ECPE_0001266201-mRNA-1"/>
    <property type="gene ID" value="ECPE_0001266201"/>
</dbReference>
<dbReference type="PRINTS" id="PR00398">
    <property type="entry name" value="STRDHORMONER"/>
</dbReference>
<organism evidence="14">
    <name type="scientific">Echinostoma caproni</name>
    <dbReference type="NCBI Taxonomy" id="27848"/>
    <lineage>
        <taxon>Eukaryota</taxon>
        <taxon>Metazoa</taxon>
        <taxon>Spiralia</taxon>
        <taxon>Lophotrochozoa</taxon>
        <taxon>Platyhelminthes</taxon>
        <taxon>Trematoda</taxon>
        <taxon>Digenea</taxon>
        <taxon>Plagiorchiida</taxon>
        <taxon>Echinostomata</taxon>
        <taxon>Echinostomatoidea</taxon>
        <taxon>Echinostomatidae</taxon>
        <taxon>Echinostoma</taxon>
    </lineage>
</organism>
<evidence type="ECO:0000256" key="9">
    <source>
        <dbReference type="ARBA" id="ARBA00023242"/>
    </source>
</evidence>
<protein>
    <submittedName>
        <fullName evidence="14">Nuclear receptor domain-containing protein</fullName>
    </submittedName>
</protein>
<dbReference type="GO" id="GO:0045944">
    <property type="term" value="P:positive regulation of transcription by RNA polymerase II"/>
    <property type="evidence" value="ECO:0007669"/>
    <property type="project" value="TreeGrafter"/>
</dbReference>
<dbReference type="Pfam" id="PF00105">
    <property type="entry name" value="zf-C4"/>
    <property type="match status" value="1"/>
</dbReference>
<comment type="similarity">
    <text evidence="1">Belongs to the nuclear hormone receptor family. NR1 subfamily.</text>
</comment>
<dbReference type="SMART" id="SM00399">
    <property type="entry name" value="ZnF_C4"/>
    <property type="match status" value="1"/>
</dbReference>
<dbReference type="CDD" id="cd06961">
    <property type="entry name" value="NR_DBD_TR"/>
    <property type="match status" value="1"/>
</dbReference>
<dbReference type="InterPro" id="IPR035500">
    <property type="entry name" value="NHR-like_dom_sf"/>
</dbReference>
<dbReference type="GO" id="GO:0048384">
    <property type="term" value="P:retinoic acid receptor signaling pathway"/>
    <property type="evidence" value="ECO:0007669"/>
    <property type="project" value="TreeGrafter"/>
</dbReference>
<feature type="domain" description="NR LBD" evidence="11">
    <location>
        <begin position="451"/>
        <end position="701"/>
    </location>
</feature>
<gene>
    <name evidence="12" type="ORF">ECPE_LOCUS12626</name>
</gene>
<evidence type="ECO:0000256" key="7">
    <source>
        <dbReference type="ARBA" id="ARBA00023163"/>
    </source>
</evidence>
<evidence type="ECO:0000256" key="8">
    <source>
        <dbReference type="ARBA" id="ARBA00023170"/>
    </source>
</evidence>
<dbReference type="Pfam" id="PF00104">
    <property type="entry name" value="Hormone_recep"/>
    <property type="match status" value="1"/>
</dbReference>
<evidence type="ECO:0000256" key="6">
    <source>
        <dbReference type="ARBA" id="ARBA00023125"/>
    </source>
</evidence>
<evidence type="ECO:0000256" key="2">
    <source>
        <dbReference type="ARBA" id="ARBA00022723"/>
    </source>
</evidence>
<evidence type="ECO:0000256" key="3">
    <source>
        <dbReference type="ARBA" id="ARBA00022771"/>
    </source>
</evidence>
<dbReference type="OrthoDB" id="6081310at2759"/>
<dbReference type="InterPro" id="IPR001628">
    <property type="entry name" value="Znf_hrmn_rcpt"/>
</dbReference>
<dbReference type="EMBL" id="UZAN01053281">
    <property type="protein sequence ID" value="VDP89898.1"/>
    <property type="molecule type" value="Genomic_DNA"/>
</dbReference>
<dbReference type="PRINTS" id="PR00047">
    <property type="entry name" value="STROIDFINGER"/>
</dbReference>
<name>A0A183B091_9TREM</name>
<reference evidence="12 13" key="2">
    <citation type="submission" date="2018-11" db="EMBL/GenBank/DDBJ databases">
        <authorList>
            <consortium name="Pathogen Informatics"/>
        </authorList>
    </citation>
    <scope>NUCLEOTIDE SEQUENCE [LARGE SCALE GENOMIC DNA]</scope>
    <source>
        <strain evidence="12 13">Egypt</strain>
    </source>
</reference>
<dbReference type="GO" id="GO:0030154">
    <property type="term" value="P:cell differentiation"/>
    <property type="evidence" value="ECO:0007669"/>
    <property type="project" value="TreeGrafter"/>
</dbReference>
<evidence type="ECO:0000313" key="14">
    <source>
        <dbReference type="WBParaSite" id="ECPE_0001266201-mRNA-1"/>
    </source>
</evidence>
<evidence type="ECO:0000256" key="5">
    <source>
        <dbReference type="ARBA" id="ARBA00023015"/>
    </source>
</evidence>